<reference evidence="2 3" key="1">
    <citation type="journal article" date="2018" name="Evol. Lett.">
        <title>Horizontal gene cluster transfer increased hallucinogenic mushroom diversity.</title>
        <authorList>
            <person name="Reynolds H.T."/>
            <person name="Vijayakumar V."/>
            <person name="Gluck-Thaler E."/>
            <person name="Korotkin H.B."/>
            <person name="Matheny P.B."/>
            <person name="Slot J.C."/>
        </authorList>
    </citation>
    <scope>NUCLEOTIDE SEQUENCE [LARGE SCALE GENOMIC DNA]</scope>
    <source>
        <strain evidence="2 3">SRW20</strain>
    </source>
</reference>
<comment type="caution">
    <text evidence="2">The sequence shown here is derived from an EMBL/GenBank/DDBJ whole genome shotgun (WGS) entry which is preliminary data.</text>
</comment>
<dbReference type="EMBL" id="NHYE01001428">
    <property type="protein sequence ID" value="PPQ95364.1"/>
    <property type="molecule type" value="Genomic_DNA"/>
</dbReference>
<proteinExistence type="predicted"/>
<evidence type="ECO:0000313" key="3">
    <source>
        <dbReference type="Proteomes" id="UP000284706"/>
    </source>
</evidence>
<name>A0A409XX63_9AGAR</name>
<evidence type="ECO:0000313" key="2">
    <source>
        <dbReference type="EMBL" id="PPQ95364.1"/>
    </source>
</evidence>
<dbReference type="Proteomes" id="UP000284706">
    <property type="component" value="Unassembled WGS sequence"/>
</dbReference>
<feature type="chain" id="PRO_5019530458" evidence="1">
    <location>
        <begin position="28"/>
        <end position="193"/>
    </location>
</feature>
<accession>A0A409XX63</accession>
<dbReference type="STRING" id="231916.A0A409XX63"/>
<dbReference type="OrthoDB" id="1743579at2759"/>
<protein>
    <submittedName>
        <fullName evidence="2">Uncharacterized protein</fullName>
    </submittedName>
</protein>
<feature type="signal peptide" evidence="1">
    <location>
        <begin position="1"/>
        <end position="27"/>
    </location>
</feature>
<keyword evidence="3" id="KW-1185">Reference proteome</keyword>
<organism evidence="2 3">
    <name type="scientific">Gymnopilus dilepis</name>
    <dbReference type="NCBI Taxonomy" id="231916"/>
    <lineage>
        <taxon>Eukaryota</taxon>
        <taxon>Fungi</taxon>
        <taxon>Dikarya</taxon>
        <taxon>Basidiomycota</taxon>
        <taxon>Agaricomycotina</taxon>
        <taxon>Agaricomycetes</taxon>
        <taxon>Agaricomycetidae</taxon>
        <taxon>Agaricales</taxon>
        <taxon>Agaricineae</taxon>
        <taxon>Hymenogastraceae</taxon>
        <taxon>Gymnopilus</taxon>
    </lineage>
</organism>
<gene>
    <name evidence="2" type="ORF">CVT26_008209</name>
</gene>
<sequence>MSPPKAVLQLVFQTLALLSTVLPLAFASSVLSPSVDHQASLQAQPLCRQTTIPVNVVAHRFISLSTPKNQSQVVALLTNLTSIKSNLTADIVHEPRVLNATYNIWTVLCFPLFTRARTVEFAIHGYANAAVEAGHAIFMYDRLGMHAIIIASLSSGTLSGVVNSTNPGVGRSDKPDGIQEVQHDTEIEVAVSI</sequence>
<dbReference type="InParanoid" id="A0A409XX63"/>
<evidence type="ECO:0000256" key="1">
    <source>
        <dbReference type="SAM" id="SignalP"/>
    </source>
</evidence>
<keyword evidence="1" id="KW-0732">Signal</keyword>
<dbReference type="AlphaFoldDB" id="A0A409XX63"/>